<name>A0A380W7J2_AFIFE</name>
<proteinExistence type="predicted"/>
<evidence type="ECO:0000313" key="1">
    <source>
        <dbReference type="EMBL" id="SUU84930.1"/>
    </source>
</evidence>
<evidence type="ECO:0008006" key="3">
    <source>
        <dbReference type="Google" id="ProtNLM"/>
    </source>
</evidence>
<sequence>MAAEVSNHPESILDGYVLESDFAKSAKVHPRTIARYRTKPDGLPYLEFGGRIYIPIIEARAWLSEQVKRPNPRRRAA</sequence>
<dbReference type="AlphaFoldDB" id="A0A380W7J2"/>
<accession>A0A380W7J2</accession>
<dbReference type="RefSeq" id="WP_002715755.1">
    <property type="nucleotide sequence ID" value="NZ_UFSI01000001.1"/>
</dbReference>
<evidence type="ECO:0000313" key="2">
    <source>
        <dbReference type="Proteomes" id="UP000254343"/>
    </source>
</evidence>
<dbReference type="OrthoDB" id="8100596at2"/>
<organism evidence="1 2">
    <name type="scientific">Afipia felis</name>
    <name type="common">Cat scratch disease bacillus</name>
    <dbReference type="NCBI Taxonomy" id="1035"/>
    <lineage>
        <taxon>Bacteria</taxon>
        <taxon>Pseudomonadati</taxon>
        <taxon>Pseudomonadota</taxon>
        <taxon>Alphaproteobacteria</taxon>
        <taxon>Hyphomicrobiales</taxon>
        <taxon>Nitrobacteraceae</taxon>
        <taxon>Afipia</taxon>
    </lineage>
</organism>
<dbReference type="EMBL" id="UIGB01000001">
    <property type="protein sequence ID" value="SUU84930.1"/>
    <property type="molecule type" value="Genomic_DNA"/>
</dbReference>
<protein>
    <recommendedName>
        <fullName evidence="3">Helix-turn-helix domain-containing protein</fullName>
    </recommendedName>
</protein>
<gene>
    <name evidence="1" type="ORF">NCTC12722_02134</name>
</gene>
<reference evidence="1 2" key="1">
    <citation type="submission" date="2018-06" db="EMBL/GenBank/DDBJ databases">
        <authorList>
            <consortium name="Pathogen Informatics"/>
            <person name="Doyle S."/>
        </authorList>
    </citation>
    <scope>NUCLEOTIDE SEQUENCE [LARGE SCALE GENOMIC DNA]</scope>
    <source>
        <strain evidence="1 2">NCTC12722</strain>
    </source>
</reference>
<dbReference type="Proteomes" id="UP000254343">
    <property type="component" value="Unassembled WGS sequence"/>
</dbReference>